<keyword evidence="2" id="KW-0472">Membrane</keyword>
<keyword evidence="2" id="KW-1133">Transmembrane helix</keyword>
<reference evidence="3 4" key="1">
    <citation type="submission" date="2018-09" db="EMBL/GenBank/DDBJ databases">
        <title>Genomic Encyclopedia of Archaeal and Bacterial Type Strains, Phase II (KMG-II): from individual species to whole genera.</title>
        <authorList>
            <person name="Goeker M."/>
        </authorList>
    </citation>
    <scope>NUCLEOTIDE SEQUENCE [LARGE SCALE GENOMIC DNA]</scope>
    <source>
        <strain evidence="3 4">DSM 13151</strain>
    </source>
</reference>
<feature type="compositionally biased region" description="Polar residues" evidence="1">
    <location>
        <begin position="1"/>
        <end position="12"/>
    </location>
</feature>
<name>A0A419W0X7_9EURY</name>
<keyword evidence="2" id="KW-0812">Transmembrane</keyword>
<proteinExistence type="predicted"/>
<feature type="transmembrane region" description="Helical" evidence="2">
    <location>
        <begin position="27"/>
        <end position="51"/>
    </location>
</feature>
<protein>
    <submittedName>
        <fullName evidence="3">Uncharacterized protein</fullName>
    </submittedName>
</protein>
<comment type="caution">
    <text evidence="3">The sequence shown here is derived from an EMBL/GenBank/DDBJ whole genome shotgun (WGS) entry which is preliminary data.</text>
</comment>
<feature type="transmembrane region" description="Helical" evidence="2">
    <location>
        <begin position="57"/>
        <end position="76"/>
    </location>
</feature>
<evidence type="ECO:0000256" key="2">
    <source>
        <dbReference type="SAM" id="Phobius"/>
    </source>
</evidence>
<evidence type="ECO:0000313" key="3">
    <source>
        <dbReference type="EMBL" id="RKD89126.1"/>
    </source>
</evidence>
<dbReference type="Proteomes" id="UP000283805">
    <property type="component" value="Unassembled WGS sequence"/>
</dbReference>
<gene>
    <name evidence="3" type="ORF">ATJ93_3952</name>
</gene>
<keyword evidence="4" id="KW-1185">Reference proteome</keyword>
<feature type="region of interest" description="Disordered" evidence="1">
    <location>
        <begin position="1"/>
        <end position="20"/>
    </location>
</feature>
<sequence>MVQTPRNSNEAQHSGGRLPHLRDPHGFYDLLIVNLCLIGLIALEFAITQAVFVRLEVLTITAAVLVWDIWATFHILERVDSNWWSRGR</sequence>
<evidence type="ECO:0000313" key="4">
    <source>
        <dbReference type="Proteomes" id="UP000283805"/>
    </source>
</evidence>
<dbReference type="EMBL" id="RAPO01000004">
    <property type="protein sequence ID" value="RKD89126.1"/>
    <property type="molecule type" value="Genomic_DNA"/>
</dbReference>
<accession>A0A419W0X7</accession>
<dbReference type="AlphaFoldDB" id="A0A419W0X7"/>
<organism evidence="3 4">
    <name type="scientific">Halopiger aswanensis</name>
    <dbReference type="NCBI Taxonomy" id="148449"/>
    <lineage>
        <taxon>Archaea</taxon>
        <taxon>Methanobacteriati</taxon>
        <taxon>Methanobacteriota</taxon>
        <taxon>Stenosarchaea group</taxon>
        <taxon>Halobacteria</taxon>
        <taxon>Halobacteriales</taxon>
        <taxon>Natrialbaceae</taxon>
        <taxon>Halopiger</taxon>
    </lineage>
</organism>
<evidence type="ECO:0000256" key="1">
    <source>
        <dbReference type="SAM" id="MobiDB-lite"/>
    </source>
</evidence>